<feature type="transmembrane region" description="Helical" evidence="8">
    <location>
        <begin position="129"/>
        <end position="153"/>
    </location>
</feature>
<comment type="subcellular location">
    <subcellularLocation>
        <location evidence="8">Cell membrane</location>
        <topology evidence="8">Multi-pass membrane protein</topology>
    </subcellularLocation>
    <subcellularLocation>
        <location evidence="1">Membrane</location>
        <topology evidence="1">Multi-pass membrane protein</topology>
    </subcellularLocation>
</comment>
<evidence type="ECO:0000256" key="5">
    <source>
        <dbReference type="ARBA" id="ARBA00022989"/>
    </source>
</evidence>
<keyword evidence="5 8" id="KW-1133">Transmembrane helix</keyword>
<evidence type="ECO:0000256" key="2">
    <source>
        <dbReference type="ARBA" id="ARBA00005887"/>
    </source>
</evidence>
<evidence type="ECO:0000256" key="3">
    <source>
        <dbReference type="ARBA" id="ARBA00022448"/>
    </source>
</evidence>
<evidence type="ECO:0000256" key="8">
    <source>
        <dbReference type="RuleBase" id="RU362002"/>
    </source>
</evidence>
<dbReference type="InterPro" id="IPR029020">
    <property type="entry name" value="Ammonium/urea_transptr"/>
</dbReference>
<feature type="transmembrane region" description="Helical" evidence="8">
    <location>
        <begin position="247"/>
        <end position="268"/>
    </location>
</feature>
<dbReference type="PANTHER" id="PTHR11730:SF6">
    <property type="entry name" value="AMMONIUM TRANSPORTER"/>
    <property type="match status" value="1"/>
</dbReference>
<evidence type="ECO:0000256" key="6">
    <source>
        <dbReference type="ARBA" id="ARBA00023136"/>
    </source>
</evidence>
<dbReference type="PROSITE" id="PS01219">
    <property type="entry name" value="AMMONIUM_TRANSP"/>
    <property type="match status" value="1"/>
</dbReference>
<gene>
    <name evidence="10" type="ORF">HaLaN_20999</name>
</gene>
<keyword evidence="4 8" id="KW-0812">Transmembrane</keyword>
<dbReference type="NCBIfam" id="TIGR00836">
    <property type="entry name" value="amt"/>
    <property type="match status" value="1"/>
</dbReference>
<feature type="transmembrane region" description="Helical" evidence="8">
    <location>
        <begin position="516"/>
        <end position="541"/>
    </location>
</feature>
<dbReference type="InterPro" id="IPR001905">
    <property type="entry name" value="Ammonium_transpt"/>
</dbReference>
<comment type="similarity">
    <text evidence="2 8">Belongs to the ammonia transporter channel (TC 1.A.11.2) family.</text>
</comment>
<dbReference type="InterPro" id="IPR024041">
    <property type="entry name" value="NH4_transpt_AmtB-like_dom"/>
</dbReference>
<dbReference type="Pfam" id="PF00909">
    <property type="entry name" value="Ammonium_transp"/>
    <property type="match status" value="1"/>
</dbReference>
<dbReference type="Proteomes" id="UP000485058">
    <property type="component" value="Unassembled WGS sequence"/>
</dbReference>
<feature type="transmembrane region" description="Helical" evidence="8">
    <location>
        <begin position="222"/>
        <end position="240"/>
    </location>
</feature>
<feature type="transmembrane region" description="Helical" evidence="8">
    <location>
        <begin position="301"/>
        <end position="322"/>
    </location>
</feature>
<evidence type="ECO:0000256" key="7">
    <source>
        <dbReference type="ARBA" id="ARBA00023177"/>
    </source>
</evidence>
<evidence type="ECO:0000313" key="10">
    <source>
        <dbReference type="EMBL" id="GFH23394.1"/>
    </source>
</evidence>
<feature type="transmembrane region" description="Helical" evidence="8">
    <location>
        <begin position="460"/>
        <end position="482"/>
    </location>
</feature>
<organism evidence="10 11">
    <name type="scientific">Haematococcus lacustris</name>
    <name type="common">Green alga</name>
    <name type="synonym">Haematococcus pluvialis</name>
    <dbReference type="NCBI Taxonomy" id="44745"/>
    <lineage>
        <taxon>Eukaryota</taxon>
        <taxon>Viridiplantae</taxon>
        <taxon>Chlorophyta</taxon>
        <taxon>core chlorophytes</taxon>
        <taxon>Chlorophyceae</taxon>
        <taxon>CS clade</taxon>
        <taxon>Chlamydomonadales</taxon>
        <taxon>Haematococcaceae</taxon>
        <taxon>Haematococcus</taxon>
    </lineage>
</organism>
<dbReference type="EMBL" id="BLLF01002262">
    <property type="protein sequence ID" value="GFH23394.1"/>
    <property type="molecule type" value="Genomic_DNA"/>
</dbReference>
<name>A0A699ZXH5_HAELA</name>
<keyword evidence="7 8" id="KW-0924">Ammonia transport</keyword>
<dbReference type="SUPFAM" id="SSF111352">
    <property type="entry name" value="Ammonium transporter"/>
    <property type="match status" value="1"/>
</dbReference>
<feature type="transmembrane region" description="Helical" evidence="8">
    <location>
        <begin position="408"/>
        <end position="429"/>
    </location>
</feature>
<dbReference type="FunFam" id="1.10.3430.10:FF:000006">
    <property type="entry name" value="Ammonium transporter"/>
    <property type="match status" value="1"/>
</dbReference>
<reference evidence="10 11" key="1">
    <citation type="submission" date="2020-02" db="EMBL/GenBank/DDBJ databases">
        <title>Draft genome sequence of Haematococcus lacustris strain NIES-144.</title>
        <authorList>
            <person name="Morimoto D."/>
            <person name="Nakagawa S."/>
            <person name="Yoshida T."/>
            <person name="Sawayama S."/>
        </authorList>
    </citation>
    <scope>NUCLEOTIDE SEQUENCE [LARGE SCALE GENOMIC DNA]</scope>
    <source>
        <strain evidence="10 11">NIES-144</strain>
    </source>
</reference>
<dbReference type="GO" id="GO:0005886">
    <property type="term" value="C:plasma membrane"/>
    <property type="evidence" value="ECO:0007669"/>
    <property type="project" value="UniProtKB-SubCell"/>
</dbReference>
<feature type="transmembrane region" description="Helical" evidence="8">
    <location>
        <begin position="372"/>
        <end position="396"/>
    </location>
</feature>
<feature type="transmembrane region" description="Helical" evidence="8">
    <location>
        <begin position="435"/>
        <end position="453"/>
    </location>
</feature>
<evidence type="ECO:0000313" key="11">
    <source>
        <dbReference type="Proteomes" id="UP000485058"/>
    </source>
</evidence>
<feature type="transmembrane region" description="Helical" evidence="8">
    <location>
        <begin position="343"/>
        <end position="360"/>
    </location>
</feature>
<feature type="domain" description="Ammonium transporter AmtB-like" evidence="9">
    <location>
        <begin position="129"/>
        <end position="568"/>
    </location>
</feature>
<keyword evidence="6 8" id="KW-0472">Membrane</keyword>
<feature type="transmembrane region" description="Helical" evidence="8">
    <location>
        <begin position="165"/>
        <end position="185"/>
    </location>
</feature>
<proteinExistence type="inferred from homology"/>
<protein>
    <recommendedName>
        <fullName evidence="8">Ammonium transporter</fullName>
    </recommendedName>
</protein>
<evidence type="ECO:0000256" key="4">
    <source>
        <dbReference type="ARBA" id="ARBA00022692"/>
    </source>
</evidence>
<evidence type="ECO:0000259" key="9">
    <source>
        <dbReference type="Pfam" id="PF00909"/>
    </source>
</evidence>
<sequence>MDYPSEGEARASPPPDVMISPLTRRLEQPRDVTCHMSDRRVFMFPFCPMWSGWAARTFRSNPTRKAPSQLIPQMSLDVLCSTDTIASLTGAGFTEDQANALCSTLLGQVSSSFATNEGITDFKYGVNTAWLVICSAMVFIMHGGFAMLCAGAIRSKNTLNILLQTIMDACVSAIAFYIVGFAFAYGEGDKPNRVIGDAIFGRPMCDDSMALFAAQGRPNSQLYQWAFAATAVTIPAGAVAERFNFNAYLAYSILLAAFVYPVVVHWVWCREGWLTHFSVSGNPAPAKQEDEMLFRAGMIDFAGSGVVHMVGGMCGLMGAVLVGPRLGRFDSNGKPVDMPGHSATLVVLGTVLLWFGWYGFNPGSSLTIDNSISAQVAGRAAVTTTLAGAAGGLTCLMNGFRRNKAWDLISMCNGVLVGFVVITACAHVVEPWAAIVNGVCGALIFDLVCWLFLKLRIDDPLCAAPMHGFGGMWGVFFTGLLAKQEYIQQAYGTGMSAPYTRGDYYGLFYGGGGRLLASQVIGILAIAGWVCGTTGILFFVLKMFNLLRISEEEEHRGLDASKHGGSAYNTDVYGRTVGVSPKAEVSVAATADP</sequence>
<dbReference type="Gene3D" id="1.10.3430.10">
    <property type="entry name" value="Ammonium transporter AmtB like domains"/>
    <property type="match status" value="1"/>
</dbReference>
<comment type="caution">
    <text evidence="10">The sequence shown here is derived from an EMBL/GenBank/DDBJ whole genome shotgun (WGS) entry which is preliminary data.</text>
</comment>
<evidence type="ECO:0000256" key="1">
    <source>
        <dbReference type="ARBA" id="ARBA00004141"/>
    </source>
</evidence>
<keyword evidence="11" id="KW-1185">Reference proteome</keyword>
<dbReference type="GO" id="GO:0008519">
    <property type="term" value="F:ammonium channel activity"/>
    <property type="evidence" value="ECO:0007669"/>
    <property type="project" value="InterPro"/>
</dbReference>
<dbReference type="GO" id="GO:0097272">
    <property type="term" value="P:ammonium homeostasis"/>
    <property type="evidence" value="ECO:0007669"/>
    <property type="project" value="TreeGrafter"/>
</dbReference>
<accession>A0A699ZXH5</accession>
<dbReference type="PANTHER" id="PTHR11730">
    <property type="entry name" value="AMMONIUM TRANSPORTER"/>
    <property type="match status" value="1"/>
</dbReference>
<dbReference type="InterPro" id="IPR018047">
    <property type="entry name" value="Ammonium_transpt_CS"/>
</dbReference>
<keyword evidence="3 8" id="KW-0813">Transport</keyword>
<dbReference type="AlphaFoldDB" id="A0A699ZXH5"/>